<evidence type="ECO:0000256" key="1">
    <source>
        <dbReference type="SAM" id="MobiDB-lite"/>
    </source>
</evidence>
<name>A0ABX8UGC3_9ACTN</name>
<gene>
    <name evidence="2" type="ORF">Nocox_39675</name>
</gene>
<dbReference type="Proteomes" id="UP000824681">
    <property type="component" value="Chromosome"/>
</dbReference>
<dbReference type="EMBL" id="CP068985">
    <property type="protein sequence ID" value="QYC45478.1"/>
    <property type="molecule type" value="Genomic_DNA"/>
</dbReference>
<accession>A0ABX8UGC3</accession>
<evidence type="ECO:0008006" key="4">
    <source>
        <dbReference type="Google" id="ProtNLM"/>
    </source>
</evidence>
<organism evidence="2 3">
    <name type="scientific">Nonomuraea coxensis DSM 45129</name>
    <dbReference type="NCBI Taxonomy" id="1122611"/>
    <lineage>
        <taxon>Bacteria</taxon>
        <taxon>Bacillati</taxon>
        <taxon>Actinomycetota</taxon>
        <taxon>Actinomycetes</taxon>
        <taxon>Streptosporangiales</taxon>
        <taxon>Streptosporangiaceae</taxon>
        <taxon>Nonomuraea</taxon>
    </lineage>
</organism>
<evidence type="ECO:0000313" key="2">
    <source>
        <dbReference type="EMBL" id="QYC45478.1"/>
    </source>
</evidence>
<protein>
    <recommendedName>
        <fullName evidence="4">Tox-REase-5 domain-containing protein</fullName>
    </recommendedName>
</protein>
<sequence length="90" mass="10432">MDEVETWYEAKSGTFWEQVLKDHKRMESFKGKMGEAVKIARENNARFEIISEKAIPESIKQWLTKKGIPFREEARATPPPQTGPMKYSAD</sequence>
<dbReference type="RefSeq" id="WP_020547392.1">
    <property type="nucleotide sequence ID" value="NZ_CP068985.1"/>
</dbReference>
<evidence type="ECO:0000313" key="3">
    <source>
        <dbReference type="Proteomes" id="UP000824681"/>
    </source>
</evidence>
<feature type="region of interest" description="Disordered" evidence="1">
    <location>
        <begin position="70"/>
        <end position="90"/>
    </location>
</feature>
<proteinExistence type="predicted"/>
<reference evidence="2 3" key="1">
    <citation type="journal article" date="2021" name="ACS Chem. Biol.">
        <title>Genomic-Led Discovery of a Novel Glycopeptide Antibiotic by Nonomuraea coxensis DSM 45129.</title>
        <authorList>
            <person name="Yushchuk O."/>
            <person name="Vior N.M."/>
            <person name="Andreo-Vidal A."/>
            <person name="Berini F."/>
            <person name="Ruckert C."/>
            <person name="Busche T."/>
            <person name="Binda E."/>
            <person name="Kalinowski J."/>
            <person name="Truman A.W."/>
            <person name="Marinelli F."/>
        </authorList>
    </citation>
    <scope>NUCLEOTIDE SEQUENCE [LARGE SCALE GENOMIC DNA]</scope>
    <source>
        <strain evidence="2 3">DSM 45129</strain>
    </source>
</reference>
<keyword evidence="3" id="KW-1185">Reference proteome</keyword>